<dbReference type="EMBL" id="JBJIAB010000011">
    <property type="protein sequence ID" value="MFL0165571.1"/>
    <property type="molecule type" value="Genomic_DNA"/>
</dbReference>
<keyword evidence="1" id="KW-0175">Coiled coil</keyword>
<comment type="caution">
    <text evidence="2">The sequence shown here is derived from an EMBL/GenBank/DDBJ whole genome shotgun (WGS) entry which is preliminary data.</text>
</comment>
<evidence type="ECO:0000313" key="3">
    <source>
        <dbReference type="Proteomes" id="UP001623600"/>
    </source>
</evidence>
<evidence type="ECO:0000256" key="1">
    <source>
        <dbReference type="SAM" id="Coils"/>
    </source>
</evidence>
<name>A0ABW8S407_9CLOT</name>
<dbReference type="RefSeq" id="WP_406761183.1">
    <property type="nucleotide sequence ID" value="NZ_JBJIAB010000011.1"/>
</dbReference>
<accession>A0ABW8S407</accession>
<gene>
    <name evidence="2" type="ORF">ACJDTP_10875</name>
</gene>
<feature type="coiled-coil region" evidence="1">
    <location>
        <begin position="34"/>
        <end position="94"/>
    </location>
</feature>
<evidence type="ECO:0000313" key="2">
    <source>
        <dbReference type="EMBL" id="MFL0165571.1"/>
    </source>
</evidence>
<protein>
    <submittedName>
        <fullName evidence="2">Uncharacterized protein</fullName>
    </submittedName>
</protein>
<organism evidence="2 3">
    <name type="scientific">Candidatus Clostridium helianthi</name>
    <dbReference type="NCBI Taxonomy" id="3381660"/>
    <lineage>
        <taxon>Bacteria</taxon>
        <taxon>Bacillati</taxon>
        <taxon>Bacillota</taxon>
        <taxon>Clostridia</taxon>
        <taxon>Eubacteriales</taxon>
        <taxon>Clostridiaceae</taxon>
        <taxon>Clostridium</taxon>
    </lineage>
</organism>
<dbReference type="Proteomes" id="UP001623600">
    <property type="component" value="Unassembled WGS sequence"/>
</dbReference>
<keyword evidence="3" id="KW-1185">Reference proteome</keyword>
<proteinExistence type="predicted"/>
<reference evidence="2 3" key="1">
    <citation type="submission" date="2024-11" db="EMBL/GenBank/DDBJ databases">
        <authorList>
            <person name="Heng Y.C."/>
            <person name="Lim A.C.H."/>
            <person name="Lee J.K.Y."/>
            <person name="Kittelmann S."/>
        </authorList>
    </citation>
    <scope>NUCLEOTIDE SEQUENCE [LARGE SCALE GENOMIC DNA]</scope>
    <source>
        <strain evidence="2 3">WILCCON 0112</strain>
    </source>
</reference>
<sequence>MNKLSNVISKLTYKLSGHERENELEYQEYLEYLLDKAYEENDDLKTELRNYKNDYLSTENILLKEKNNKLDNLCSKLTQENSCMEKHIDELDGEVESLIDLNSKSNQDYMDLEKYNKVIEDSNKNLLKKNKIYKDVINVLCEKYSIDHEEVFEIVDTIKNDKNNAIEIQR</sequence>